<keyword evidence="2" id="KW-0723">Serine/threonine-protein kinase</keyword>
<dbReference type="GO" id="GO:0005634">
    <property type="term" value="C:nucleus"/>
    <property type="evidence" value="ECO:0007669"/>
    <property type="project" value="TreeGrafter"/>
</dbReference>
<feature type="domain" description="Cryptic POLO box 2 (CPB2)" evidence="10">
    <location>
        <begin position="501"/>
        <end position="657"/>
    </location>
</feature>
<comment type="caution">
    <text evidence="11">The sequence shown here is derived from an EMBL/GenBank/DDBJ whole genome shotgun (WGS) entry which is preliminary data.</text>
</comment>
<keyword evidence="4" id="KW-0547">Nucleotide-binding</keyword>
<dbReference type="InterPro" id="IPR011009">
    <property type="entry name" value="Kinase-like_dom_sf"/>
</dbReference>
<dbReference type="Gene3D" id="1.10.510.10">
    <property type="entry name" value="Transferase(Phosphotransferase) domain 1"/>
    <property type="match status" value="1"/>
</dbReference>
<feature type="compositionally biased region" description="Polar residues" evidence="7">
    <location>
        <begin position="285"/>
        <end position="297"/>
    </location>
</feature>
<dbReference type="AlphaFoldDB" id="A0AAD6UBM2"/>
<evidence type="ECO:0000256" key="7">
    <source>
        <dbReference type="SAM" id="MobiDB-lite"/>
    </source>
</evidence>
<evidence type="ECO:0000259" key="9">
    <source>
        <dbReference type="PROSITE" id="PS51984"/>
    </source>
</evidence>
<dbReference type="GO" id="GO:0005737">
    <property type="term" value="C:cytoplasm"/>
    <property type="evidence" value="ECO:0007669"/>
    <property type="project" value="UniProtKB-SubCell"/>
</dbReference>
<feature type="region of interest" description="Disordered" evidence="7">
    <location>
        <begin position="282"/>
        <end position="318"/>
    </location>
</feature>
<dbReference type="EMBL" id="JARJCN010000012">
    <property type="protein sequence ID" value="KAJ7095923.1"/>
    <property type="molecule type" value="Genomic_DNA"/>
</dbReference>
<keyword evidence="12" id="KW-1185">Reference proteome</keyword>
<dbReference type="PROSITE" id="PS51985">
    <property type="entry name" value="CPB2"/>
    <property type="match status" value="1"/>
</dbReference>
<dbReference type="Pfam" id="PF18190">
    <property type="entry name" value="Plk4_PB1"/>
    <property type="match status" value="1"/>
</dbReference>
<reference evidence="11" key="1">
    <citation type="submission" date="2023-03" db="EMBL/GenBank/DDBJ databases">
        <title>Massive genome expansion in bonnet fungi (Mycena s.s.) driven by repeated elements and novel gene families across ecological guilds.</title>
        <authorList>
            <consortium name="Lawrence Berkeley National Laboratory"/>
            <person name="Harder C.B."/>
            <person name="Miyauchi S."/>
            <person name="Viragh M."/>
            <person name="Kuo A."/>
            <person name="Thoen E."/>
            <person name="Andreopoulos B."/>
            <person name="Lu D."/>
            <person name="Skrede I."/>
            <person name="Drula E."/>
            <person name="Henrissat B."/>
            <person name="Morin E."/>
            <person name="Kohler A."/>
            <person name="Barry K."/>
            <person name="LaButti K."/>
            <person name="Morin E."/>
            <person name="Salamov A."/>
            <person name="Lipzen A."/>
            <person name="Mereny Z."/>
            <person name="Hegedus B."/>
            <person name="Baldrian P."/>
            <person name="Stursova M."/>
            <person name="Weitz H."/>
            <person name="Taylor A."/>
            <person name="Grigoriev I.V."/>
            <person name="Nagy L.G."/>
            <person name="Martin F."/>
            <person name="Kauserud H."/>
        </authorList>
    </citation>
    <scope>NUCLEOTIDE SEQUENCE</scope>
    <source>
        <strain evidence="11">CBHHK173m</strain>
    </source>
</reference>
<dbReference type="Pfam" id="PF00069">
    <property type="entry name" value="Pkinase"/>
    <property type="match status" value="1"/>
</dbReference>
<keyword evidence="5 11" id="KW-0418">Kinase</keyword>
<dbReference type="InterPro" id="IPR000719">
    <property type="entry name" value="Prot_kinase_dom"/>
</dbReference>
<dbReference type="InterPro" id="IPR033699">
    <property type="entry name" value="POLO_box_Plk4_1"/>
</dbReference>
<dbReference type="Proteomes" id="UP001222325">
    <property type="component" value="Unassembled WGS sequence"/>
</dbReference>
<sequence length="833" mass="92377">QDYDFMEKLGSLTYLVNCKRGRLRSRQLVLAKISASRAGIINSWSSPEAQAKLQQSLSHPCIVSLFSSFSTPSAHFRLLEVCFGGTLSDWVDANSFTEDHLRGVLKSLTEALLYLRKHGVVHRNITPRHIYLTTEGRVKLGEFDLATRLPPSKVPSDNFLRAPHFVAPEILAGLPYAYDVDLWSMGCIAMACLLGRRPFEISLPANSNPETVKMVLTASYALPGSMSTEVQDLVAKLLEINPIRRIQLPVLLCHRFFDIKSPVIPLRSTSRRASGSIRSKHALFESNSGLPQSSLPSTRHKHQGHSCAPNKTVGEDVRETHRRDALGGELPARRIVSDPLPIKQRHLAEAAQSGAVRLSHDKIFSLGGADSHDSNSPSPLADASPVSALIPVGTTRPLPLTTDLLSPEAHKTIHGQITILPSRSLLVDLREGERRRGQKGTEVLSIGAQGMEIEVYSAPRLSHPCCLEEPAKRYTINDLPPVYWRQYNDAALLVERIKQRTPKLILHTAAAKCTLMANAAPGDVELLVGPGRFTSAAVASTSPMRSDPVDNPLDAPRIRLRLSRQCGSLEIARLISGARGEEWTKKVLKTNDELLHISTTDWETLERTEQDSIVHLASFWRICEALEDMEREDPATKYPFNSLSASKSRSRTLPVIDLLNTQPRPAPASFSSTQTMSLVNVAPRPSKLAFASTTTRKPSSFSSITDMASIEGQHLSVTGKTAIMPTWCREDLELSRTDDHRAPQTKFIPSVGWCMRHESRVSQGGRYKIMFFDGAVLEIDVDEDWAELTTQMGGKTRRVTNSLHNIRDCNSNRHMTERIKVFGEFVSMFDESE</sequence>
<dbReference type="SUPFAM" id="SSF56112">
    <property type="entry name" value="Protein kinase-like (PK-like)"/>
    <property type="match status" value="1"/>
</dbReference>
<dbReference type="Gene3D" id="3.30.1120.120">
    <property type="match status" value="1"/>
</dbReference>
<evidence type="ECO:0000256" key="5">
    <source>
        <dbReference type="ARBA" id="ARBA00022777"/>
    </source>
</evidence>
<feature type="non-terminal residue" evidence="11">
    <location>
        <position position="1"/>
    </location>
</feature>
<evidence type="ECO:0000256" key="4">
    <source>
        <dbReference type="ARBA" id="ARBA00022741"/>
    </source>
</evidence>
<dbReference type="GO" id="GO:0005524">
    <property type="term" value="F:ATP binding"/>
    <property type="evidence" value="ECO:0007669"/>
    <property type="project" value="UniProtKB-KW"/>
</dbReference>
<dbReference type="InterPro" id="IPR033698">
    <property type="entry name" value="POLO_box_Plk4_2"/>
</dbReference>
<gene>
    <name evidence="11" type="ORF">B0H15DRAFT_774403</name>
</gene>
<dbReference type="InterPro" id="IPR046437">
    <property type="entry name" value="Ser_Thr-PK_POLO_box_1_sf"/>
</dbReference>
<proteinExistence type="predicted"/>
<comment type="subcellular location">
    <subcellularLocation>
        <location evidence="1">Cytoplasm</location>
    </subcellularLocation>
</comment>
<dbReference type="PANTHER" id="PTHR24345">
    <property type="entry name" value="SERINE/THREONINE-PROTEIN KINASE PLK"/>
    <property type="match status" value="1"/>
</dbReference>
<organism evidence="11 12">
    <name type="scientific">Mycena belliarum</name>
    <dbReference type="NCBI Taxonomy" id="1033014"/>
    <lineage>
        <taxon>Eukaryota</taxon>
        <taxon>Fungi</taxon>
        <taxon>Dikarya</taxon>
        <taxon>Basidiomycota</taxon>
        <taxon>Agaricomycotina</taxon>
        <taxon>Agaricomycetes</taxon>
        <taxon>Agaricomycetidae</taxon>
        <taxon>Agaricales</taxon>
        <taxon>Marasmiineae</taxon>
        <taxon>Mycenaceae</taxon>
        <taxon>Mycena</taxon>
    </lineage>
</organism>
<dbReference type="PROSITE" id="PS51984">
    <property type="entry name" value="CPB1"/>
    <property type="match status" value="1"/>
</dbReference>
<evidence type="ECO:0000256" key="1">
    <source>
        <dbReference type="ARBA" id="ARBA00004496"/>
    </source>
</evidence>
<evidence type="ECO:0000259" key="10">
    <source>
        <dbReference type="PROSITE" id="PS51985"/>
    </source>
</evidence>
<evidence type="ECO:0000256" key="3">
    <source>
        <dbReference type="ARBA" id="ARBA00022679"/>
    </source>
</evidence>
<keyword evidence="6" id="KW-0067">ATP-binding</keyword>
<dbReference type="PANTHER" id="PTHR24345:SF91">
    <property type="entry name" value="SERINE_THREONINE-PROTEIN KINASE PLK4"/>
    <property type="match status" value="1"/>
</dbReference>
<dbReference type="GO" id="GO:0004674">
    <property type="term" value="F:protein serine/threonine kinase activity"/>
    <property type="evidence" value="ECO:0007669"/>
    <property type="project" value="UniProtKB-KW"/>
</dbReference>
<protein>
    <submittedName>
        <fullName evidence="11">Kinase-like domain-containing protein</fullName>
    </submittedName>
</protein>
<evidence type="ECO:0000256" key="6">
    <source>
        <dbReference type="ARBA" id="ARBA00022840"/>
    </source>
</evidence>
<dbReference type="PROSITE" id="PS50011">
    <property type="entry name" value="PROTEIN_KINASE_DOM"/>
    <property type="match status" value="1"/>
</dbReference>
<feature type="domain" description="Protein kinase" evidence="8">
    <location>
        <begin position="3"/>
        <end position="257"/>
    </location>
</feature>
<name>A0AAD6UBM2_9AGAR</name>
<evidence type="ECO:0000256" key="2">
    <source>
        <dbReference type="ARBA" id="ARBA00022527"/>
    </source>
</evidence>
<accession>A0AAD6UBM2</accession>
<feature type="domain" description="Cryptic POLO box 1 (CPB1)" evidence="9">
    <location>
        <begin position="392"/>
        <end position="500"/>
    </location>
</feature>
<evidence type="ECO:0000313" key="11">
    <source>
        <dbReference type="EMBL" id="KAJ7095923.1"/>
    </source>
</evidence>
<keyword evidence="3" id="KW-0808">Transferase</keyword>
<evidence type="ECO:0000313" key="12">
    <source>
        <dbReference type="Proteomes" id="UP001222325"/>
    </source>
</evidence>
<evidence type="ECO:0000259" key="8">
    <source>
        <dbReference type="PROSITE" id="PS50011"/>
    </source>
</evidence>